<name>A0ABQ0F6S1_APOSI</name>
<dbReference type="Gene3D" id="1.20.1250.20">
    <property type="entry name" value="MFS general substrate transporter like domains"/>
    <property type="match status" value="1"/>
</dbReference>
<evidence type="ECO:0000256" key="1">
    <source>
        <dbReference type="ARBA" id="ARBA00004141"/>
    </source>
</evidence>
<dbReference type="Pfam" id="PF07690">
    <property type="entry name" value="MFS_1"/>
    <property type="match status" value="1"/>
</dbReference>
<dbReference type="PANTHER" id="PTHR24064">
    <property type="entry name" value="SOLUTE CARRIER FAMILY 22 MEMBER"/>
    <property type="match status" value="1"/>
</dbReference>
<keyword evidence="2 5" id="KW-0812">Transmembrane</keyword>
<dbReference type="SUPFAM" id="SSF103473">
    <property type="entry name" value="MFS general substrate transporter"/>
    <property type="match status" value="1"/>
</dbReference>
<accession>A0ABQ0F6S1</accession>
<feature type="transmembrane region" description="Helical" evidence="5">
    <location>
        <begin position="240"/>
        <end position="262"/>
    </location>
</feature>
<evidence type="ECO:0000256" key="2">
    <source>
        <dbReference type="ARBA" id="ARBA00022692"/>
    </source>
</evidence>
<evidence type="ECO:0000256" key="4">
    <source>
        <dbReference type="ARBA" id="ARBA00023136"/>
    </source>
</evidence>
<proteinExistence type="predicted"/>
<feature type="transmembrane region" description="Helical" evidence="5">
    <location>
        <begin position="274"/>
        <end position="294"/>
    </location>
</feature>
<evidence type="ECO:0000256" key="3">
    <source>
        <dbReference type="ARBA" id="ARBA00022989"/>
    </source>
</evidence>
<keyword evidence="4 5" id="KW-0472">Membrane</keyword>
<dbReference type="InterPro" id="IPR036259">
    <property type="entry name" value="MFS_trans_sf"/>
</dbReference>
<comment type="caution">
    <text evidence="6">The sequence shown here is derived from an EMBL/GenBank/DDBJ whole genome shotgun (WGS) entry which is preliminary data.</text>
</comment>
<gene>
    <name evidence="6" type="ORF">APTSU1_001003300</name>
</gene>
<keyword evidence="3 5" id="KW-1133">Transmembrane helix</keyword>
<comment type="subcellular location">
    <subcellularLocation>
        <location evidence="1">Membrane</location>
        <topology evidence="1">Multi-pass membrane protein</topology>
    </subcellularLocation>
</comment>
<dbReference type="InterPro" id="IPR011701">
    <property type="entry name" value="MFS"/>
</dbReference>
<evidence type="ECO:0000313" key="7">
    <source>
        <dbReference type="Proteomes" id="UP001623349"/>
    </source>
</evidence>
<dbReference type="EMBL" id="BAAFST010000009">
    <property type="protein sequence ID" value="GAB1294800.1"/>
    <property type="molecule type" value="Genomic_DNA"/>
</dbReference>
<evidence type="ECO:0000256" key="5">
    <source>
        <dbReference type="SAM" id="Phobius"/>
    </source>
</evidence>
<dbReference type="Proteomes" id="UP001623349">
    <property type="component" value="Unassembled WGS sequence"/>
</dbReference>
<protein>
    <submittedName>
        <fullName evidence="6">Solute carrier family 22 member 14</fullName>
    </submittedName>
</protein>
<feature type="transmembrane region" description="Helical" evidence="5">
    <location>
        <begin position="102"/>
        <end position="122"/>
    </location>
</feature>
<sequence>MESAGCPHGNYGDQIAIHFKTLWRTEVSSWSSPEDINKMKEEQNSKTVIRSQSSRDTHRHEISFPSHNWSLEMLLRKLKAIDAKKDDKFSSVLGAIGEFGTFQWRLVVLTFIPSILSTFFIFSHHFLLTAQRPYCNTSWILEVGPNLTEDEQLNLTLPRASNGSYLTCLMYIPVPWDLDSIIHFGLNYTETCKFGWIYPFAHTRSLINEALGRYPVILLSLLGFLVFGFGTAFVNSFYQYLFFRFFMAQASVGYAICSVSLVMEWLVGEHRAQAVILQHCFFTIGLILLTGLAYKIVHWRLLFLLGGMPMFPLICNICGPHDTFDNYDHSPVRRASQLRLSLIRFQQPEHVVASGLGITVLSAYRSGKSLCGF</sequence>
<feature type="transmembrane region" description="Helical" evidence="5">
    <location>
        <begin position="214"/>
        <end position="234"/>
    </location>
</feature>
<keyword evidence="7" id="KW-1185">Reference proteome</keyword>
<organism evidence="6 7">
    <name type="scientific">Apodemus speciosus</name>
    <name type="common">Large Japanese field mouse</name>
    <dbReference type="NCBI Taxonomy" id="105296"/>
    <lineage>
        <taxon>Eukaryota</taxon>
        <taxon>Metazoa</taxon>
        <taxon>Chordata</taxon>
        <taxon>Craniata</taxon>
        <taxon>Vertebrata</taxon>
        <taxon>Euteleostomi</taxon>
        <taxon>Mammalia</taxon>
        <taxon>Eutheria</taxon>
        <taxon>Euarchontoglires</taxon>
        <taxon>Glires</taxon>
        <taxon>Rodentia</taxon>
        <taxon>Myomorpha</taxon>
        <taxon>Muroidea</taxon>
        <taxon>Muridae</taxon>
        <taxon>Murinae</taxon>
        <taxon>Apodemus</taxon>
    </lineage>
</organism>
<evidence type="ECO:0000313" key="6">
    <source>
        <dbReference type="EMBL" id="GAB1294800.1"/>
    </source>
</evidence>
<reference evidence="6 7" key="1">
    <citation type="submission" date="2024-08" db="EMBL/GenBank/DDBJ databases">
        <title>The draft genome of Apodemus speciosus.</title>
        <authorList>
            <person name="Nabeshima K."/>
            <person name="Suzuki S."/>
            <person name="Onuma M."/>
        </authorList>
    </citation>
    <scope>NUCLEOTIDE SEQUENCE [LARGE SCALE GENOMIC DNA]</scope>
    <source>
        <strain evidence="6">IB14-021</strain>
    </source>
</reference>